<protein>
    <submittedName>
        <fullName evidence="2">Uncharacterized protein</fullName>
    </submittedName>
</protein>
<evidence type="ECO:0000313" key="2">
    <source>
        <dbReference type="EMBL" id="KAG0450458.1"/>
    </source>
</evidence>
<dbReference type="AlphaFoldDB" id="A0A835U6K2"/>
<dbReference type="Proteomes" id="UP000636800">
    <property type="component" value="Unassembled WGS sequence"/>
</dbReference>
<feature type="region of interest" description="Disordered" evidence="1">
    <location>
        <begin position="129"/>
        <end position="154"/>
    </location>
</feature>
<comment type="caution">
    <text evidence="2">The sequence shown here is derived from an EMBL/GenBank/DDBJ whole genome shotgun (WGS) entry which is preliminary data.</text>
</comment>
<gene>
    <name evidence="2" type="ORF">HPP92_026901</name>
</gene>
<proteinExistence type="predicted"/>
<feature type="region of interest" description="Disordered" evidence="1">
    <location>
        <begin position="89"/>
        <end position="112"/>
    </location>
</feature>
<reference evidence="2 3" key="1">
    <citation type="journal article" date="2020" name="Nat. Food">
        <title>A phased Vanilla planifolia genome enables genetic improvement of flavour and production.</title>
        <authorList>
            <person name="Hasing T."/>
            <person name="Tang H."/>
            <person name="Brym M."/>
            <person name="Khazi F."/>
            <person name="Huang T."/>
            <person name="Chambers A.H."/>
        </authorList>
    </citation>
    <scope>NUCLEOTIDE SEQUENCE [LARGE SCALE GENOMIC DNA]</scope>
    <source>
        <tissue evidence="2">Leaf</tissue>
    </source>
</reference>
<name>A0A835U6K2_VANPL</name>
<organism evidence="2 3">
    <name type="scientific">Vanilla planifolia</name>
    <name type="common">Vanilla</name>
    <dbReference type="NCBI Taxonomy" id="51239"/>
    <lineage>
        <taxon>Eukaryota</taxon>
        <taxon>Viridiplantae</taxon>
        <taxon>Streptophyta</taxon>
        <taxon>Embryophyta</taxon>
        <taxon>Tracheophyta</taxon>
        <taxon>Spermatophyta</taxon>
        <taxon>Magnoliopsida</taxon>
        <taxon>Liliopsida</taxon>
        <taxon>Asparagales</taxon>
        <taxon>Orchidaceae</taxon>
        <taxon>Vanilloideae</taxon>
        <taxon>Vanilleae</taxon>
        <taxon>Vanilla</taxon>
    </lineage>
</organism>
<sequence>MLIFLRSKRSGISNVLSETRKALGLEQVPSSSQCSFLPAQASTKNNGSVVTKQGSLLLKKAALVPIPFHIWIWIGMETPKVELTLSQKWSQRRNRSATSDTARNGTHVKYSRSRPVSLFKEKPLSLDIGGSRLNHRSGHGSNSFQDHDPMSGSPLEVDAISGAEDKAIRVKYGAGAMNWESMDLEAVST</sequence>
<evidence type="ECO:0000313" key="3">
    <source>
        <dbReference type="Proteomes" id="UP000636800"/>
    </source>
</evidence>
<keyword evidence="3" id="KW-1185">Reference proteome</keyword>
<dbReference type="EMBL" id="JADCNL010000112">
    <property type="protein sequence ID" value="KAG0450458.1"/>
    <property type="molecule type" value="Genomic_DNA"/>
</dbReference>
<accession>A0A835U6K2</accession>
<evidence type="ECO:0000256" key="1">
    <source>
        <dbReference type="SAM" id="MobiDB-lite"/>
    </source>
</evidence>